<gene>
    <name evidence="1" type="ordered locus">Hsero_1827</name>
</gene>
<dbReference type="KEGG" id="hse:Hsero_1827"/>
<dbReference type="Proteomes" id="UP000000329">
    <property type="component" value="Chromosome"/>
</dbReference>
<evidence type="ECO:0000313" key="1">
    <source>
        <dbReference type="EMBL" id="ADJ63337.1"/>
    </source>
</evidence>
<accession>D8IRL3</accession>
<dbReference type="HOGENOM" id="CLU_226465_0_0_4"/>
<sequence>MGSRHEFSEDVANFHWGTGTWTDLFYHGHGTISVGASAYQSEAVKLWSDYRVRYIEMGFRAWGVFLSGCADSSSIDVYGLAWVDLTVTGGNQHIDAASPGTVTIRTAEGDDTIGIHMGGRHTDLKVGDGRDVVHLSSGWDTDLTKGDGYLWLDGSHERAGWTAVNAGLLHQGGHFESRSTGNTILVKRADGAVFVDIYGVGSNYYAVDAGTGNHTIRVASPGTNKVFTADGDDDVTVVMGGRFSAVGTGNGQDKVKFVNGWDAVVNKERGSLQYSQMCDLAGKLEVNSHTAKVYGDSTSYGFSLSIDNQDDSEPWKAGRWKAYAVGYADLTVNSRASTWYGDVYGGSNAKADLAGQNSLRIHALIGTTINDNGGNNYLTTGVQYGAITVWTLVQRNAYGATTMDLLGQKLDVHNNTGAGNQFLFNNGGAVTNLSFGRSGNGVIDGQYGSSWLPSNISMGENYNYVLNARDNGSSYNFGGDGNFVLDLVNQGRYRFYAGNNNAALLTHGNLNALGTRETVVHTMASMTKGAVASLGYGSTLVIHVPFALPHDAQLLLYKDQDMGRPMLDLYLVYQDDKHKTVSHRIQTSIFNAALPETVQIDLGGQGNLMLTNLDSNVVRPLLGTGAKAVFKFITNQHGSGTDAFVADGEQASLPSSLVQMMGAKSLLTLPGLTNNGGISNGNFNRGLVDFTSDYRLSDNPTDFNSVGSATLTTLAPDWGFATRNGPNGAGSKFLLVDGASDASKAFWRSDVAGLVAGDTYTLNFSMINGNGAAPARVQLYVNGVATQAFVTSKGSEGWVNRSIAFKVPQGSNPVRLELKDLETATGSNDFGFANVALTHLDHAAFSPSKHNLGLADFSSGYSLSNDLATFGGGGTAIVTTLAPEWGFITRNGPDGAGSKFMVVDGATDASKAFWRSDVSGLVAGEKCTLDFSIINSGDPAPARLQLYVNGVATGSFVTSSRSEGWANRSISFVAPQGSGPVRLELKDLETVAAYNDFGFANVTLTSATSVWTDAAVTAPTITAPIVVNDFSTDYRLTSDPTKFDGAGSVTQTTLAPDWGFATRTGPTGPGSKFLLVDGDSLASKVFWRSDVSGLTAGDNYTIHLSLLNGKGSAPARLQLYVNGVAQSDVVSSKGSEAWADRSISFQVPWDSTKVRLEFKDLETASDSNDFGFGNVYLTHDAASASRSTRTVTDFSTDYQRASDASPISGAGQIYETRNMPSYWKMTSSVGPTGPGSKFIQVDGASDPSKAFWRHYFDDLAPNQLHTVQFSVINGGNGTLARVQLYVNGVAMGDPLAPEASQGWVTGSLTFRTPASGPVRLEFKDLETAGGANDFCFGNVTLQSNPAVSSDAASAAPTAPVLASAPAFTRNVSDFSTDYQRASASSSITRVGEVYEITNMPSYWKMASQEGPAGPGSKFLQIDGGGDASKAFWRHSFNDLSPHEMHTVQFSVINGGDGALARVQLYVNGVATGDPVSPQASQGWVTGSVSFRTPDSGPVTLEFKDLETASAANDFCFGNVVLSHGVTSIEGALPLRETPTVQGVAQDWVRDVRVLYAQTLGEVGELRTLTTYQNYLLANNVYGVTLLKDIDPAAIASLAPEFFRHVSMALLAEWGKTGRLASLTPAQINALPVNTALEMLYRGNDQQLAHDVADAFYERIAHRIDTLLQSVSLSATTIATTIATTDPKVLVQLDDNPIKLTTLIVWRDQARDYVNAGVVALRRVVDQYDADIASRIKALQQKLNPPSDSPLTAEMLTTQVIAHLDEATVRSLSKLSVYSTLSTDQRNAITEAAARFDSARKDNDHLAGIFSLANGMPGLSTDVLAQISPDISDVDLKNILDLKVPAWKMWQFAYPYNTLSGSRGFFAQWIADMKAQLPTGNWEAGMTQIRDALGHLNPGSTQQQKLLQSFEDLNTAHETLKNQLQKTESATSLYQAVRFYASVFRLVGAAGTLGRDIEQASDQDALAQTAVKLTSNILSSLQVPVSFLAQSIVNKKVDGRFNQVSSWEEFAQFWKEKGLTGSLADMFKLRGEMKNPFGTRSIVNDYTKALQAAQAEPALLAEQLGGAHALSAEAPSLQAVLDGMLSDSTPKPPKVGSTTPEAFRICISSVVCLTADLASLAASLFAAVSAGKALTSGAELTVQEQTAKSLTVIQQIVSTVSGFSYLAADTVGWWNSMAGIGKLSPLGNLAKLETLGVQIGAALGVVSSGIDIIVQGLAITAQNVLSPVLAMMQDALFITINMIALSNPELAPILLAIEAILPNFQAAVAASVMHDRIHLIDDIAPMLGGGEIRLRDTALNEGYLASCSPFKALLLMQTAQYKQMFGASLPFGFMYGPMDEKLATTMLNNQLQYEPDFSDAPGNFLNAQSNFAKVVAAESMIFNFLTSDVPYTSGGSGLIDWGKYNEQNGGKQSVANKIALLSKLYQQQFHYMFNVLSGKSITMPNGDPISGKSHAMLTDIGIYTGLTKIAAPTHMYHQSWIIGQDGPVDLFMAAARMADIDKNLNPDVINAVSLGLGGESVHLSTAEGKRVNLYFISDAGNAKGLDGHLYLEKGNFLIKVTSVDAQKHMVLHAGEGASTLDGAREMVGSDLSPTIFLASAQTKLITGSAKQADTLGFTNSLNLTKVNLKEGEVSYDYLDDKDSKHGSLRYTDIQNFAVANQTDRIDFSLYGDHPASLLVTNTSKEISINSGKQPIVILADLADNSRVDFYTPSGEIAVNTTGNKVVVHQAAASGSSDFYTLSARAGNELDAYDAVAATRFQMRSEGSAPRPATTEWKGLGSWQSENDFSFGLSDLLGGAKHAQLFVSGGKGGEDTVIDRIDLSNIAGSLMKISSVNAADIGFTVKNDGVGSYTVGDHKVSTNASSLMVSVAGKDVMEVRSLRDFTAAKVDFYLDNALLSHQVIG</sequence>
<protein>
    <submittedName>
        <fullName evidence="1">Uncharacterized protein</fullName>
    </submittedName>
</protein>
<evidence type="ECO:0000313" key="2">
    <source>
        <dbReference type="Proteomes" id="UP000000329"/>
    </source>
</evidence>
<proteinExistence type="predicted"/>
<dbReference type="RefSeq" id="WP_013233830.1">
    <property type="nucleotide sequence ID" value="NC_014323.1"/>
</dbReference>
<dbReference type="Gene3D" id="2.60.120.260">
    <property type="entry name" value="Galactose-binding domain-like"/>
    <property type="match status" value="1"/>
</dbReference>
<keyword evidence="2" id="KW-1185">Reference proteome</keyword>
<name>D8IRL3_HERSS</name>
<organism evidence="1 2">
    <name type="scientific">Herbaspirillum seropedicae (strain SmR1)</name>
    <dbReference type="NCBI Taxonomy" id="757424"/>
    <lineage>
        <taxon>Bacteria</taxon>
        <taxon>Pseudomonadati</taxon>
        <taxon>Pseudomonadota</taxon>
        <taxon>Betaproteobacteria</taxon>
        <taxon>Burkholderiales</taxon>
        <taxon>Oxalobacteraceae</taxon>
        <taxon>Herbaspirillum</taxon>
    </lineage>
</organism>
<dbReference type="STRING" id="757424.Hsero_1827"/>
<reference evidence="1 2" key="1">
    <citation type="submission" date="2010-04" db="EMBL/GenBank/DDBJ databases">
        <title>The genome of Herbaspirillum seropedicae SmR1, an endophytic, nitrogen-fixing, plant-growth promoting beta-Proteobacteria.</title>
        <authorList>
            <person name="Pedrosa F.O."/>
            <person name="Monteiro R.A."/>
            <person name="Wassem R."/>
            <person name="Cruz L.M."/>
            <person name="Ayub R.A."/>
            <person name="Colauto N.B."/>
            <person name="Fernandez M.A."/>
            <person name="Fungaro M.H.P."/>
            <person name="Grisard E.C."/>
            <person name="Hungria M."/>
            <person name="Madeira H.M.F."/>
            <person name="Nodari R.O."/>
            <person name="Osaku C.A."/>
            <person name="Petzl-Erler M.L."/>
            <person name="Terenzi H."/>
            <person name="Vieira L.G.E."/>
            <person name="Almeida M.I.M."/>
            <person name="Alves L.R."/>
            <person name="Arantes O.M.N."/>
            <person name="Balsanelli E."/>
            <person name="Barcellos F.G."/>
            <person name="Baura V.A."/>
            <person name="Binde D.R."/>
            <person name="Campo R.J."/>
            <person name="Chubatsu L.S."/>
            <person name="Chueire L.M.O."/>
            <person name="Ciferri R.R."/>
            <person name="Correa L.C."/>
            <person name="da Conceicao Silva J.L."/>
            <person name="Dabul A.N.G."/>
            <person name="Dambros B.P."/>
            <person name="Faoro H."/>
            <person name="Favetti A."/>
            <person name="Friedermann G."/>
            <person name="Furlaneto M.C."/>
            <person name="Gasques L.S."/>
            <person name="Gimenes C.C.T."/>
            <person name="Gioppo N.M.R."/>
            <person name="Glienke-Blanco C."/>
            <person name="Godoy L.P."/>
            <person name="Guerra M.P."/>
            <person name="Karp S."/>
            <person name="Kava-Cordeiro V."/>
            <person name="Margarido V.P."/>
            <person name="Mathioni S.M."/>
            <person name="Menck-Soares M.A."/>
            <person name="Murace N.K."/>
            <person name="Nicolas M.F."/>
            <person name="Oliveira C.E.C."/>
            <person name="Pagnan N.A.B."/>
            <person name="Pamphile J.A."/>
            <person name="Patussi E.V."/>
            <person name="Pereira L.F.P."/>
            <person name="Pereira-Ferrari L."/>
            <person name="Pinto F.G.S."/>
            <person name="Precoma C."/>
            <person name="Prioli A.J."/>
            <person name="Prioli S.M.A.P."/>
            <person name="Raittz R.T."/>
            <person name="Ramos H.J.O."/>
            <person name="Ribeiro E.M.S.F."/>
            <person name="Rigo L.U."/>
            <person name="Rocha C.L.M.S.C."/>
            <person name="Rocha S.N."/>
            <person name="Santos K."/>
            <person name="Satori D."/>
            <person name="Silva A.G."/>
            <person name="Simao R.C.G."/>
            <person name="Soares M.A.M."/>
            <person name="Souza E.M."/>
            <person name="Steffens M.B.R."/>
            <person name="Steindel M."/>
            <person name="Tadra-Sfeir M.Z."/>
            <person name="Takahashi E.K."/>
            <person name="Torres R.A."/>
            <person name="Valle J.S."/>
            <person name="Vernal J.I."/>
            <person name="Vilas-Boas L.A."/>
            <person name="Watanabe M.A.E."/>
            <person name="Weiss V.A."/>
            <person name="Yates M.A."/>
            <person name="Souza E.M."/>
        </authorList>
    </citation>
    <scope>NUCLEOTIDE SEQUENCE [LARGE SCALE GENOMIC DNA]</scope>
    <source>
        <strain evidence="1 2">SmR1</strain>
    </source>
</reference>
<dbReference type="EMBL" id="CP002039">
    <property type="protein sequence ID" value="ADJ63337.1"/>
    <property type="molecule type" value="Genomic_DNA"/>
</dbReference>
<dbReference type="eggNOG" id="COG2931">
    <property type="taxonomic scope" value="Bacteria"/>
</dbReference>